<reference evidence="3" key="1">
    <citation type="submission" date="2022-10" db="EMBL/GenBank/DDBJ databases">
        <authorList>
            <person name="Chen Y."/>
            <person name="Dougan E. K."/>
            <person name="Chan C."/>
            <person name="Rhodes N."/>
            <person name="Thang M."/>
        </authorList>
    </citation>
    <scope>NUCLEOTIDE SEQUENCE</scope>
</reference>
<feature type="chain" id="PRO_5043269422" evidence="2">
    <location>
        <begin position="22"/>
        <end position="100"/>
    </location>
</feature>
<accession>A0A9P1BGD8</accession>
<keyword evidence="5" id="KW-1185">Reference proteome</keyword>
<dbReference type="SUPFAM" id="SSF161033">
    <property type="entry name" value="Photosystem II reaction center protein M, PsbM"/>
    <property type="match status" value="1"/>
</dbReference>
<dbReference type="InterPro" id="IPR037269">
    <property type="entry name" value="PSII_PsbM_sf"/>
</dbReference>
<evidence type="ECO:0000313" key="5">
    <source>
        <dbReference type="Proteomes" id="UP001152797"/>
    </source>
</evidence>
<keyword evidence="2" id="KW-0732">Signal</keyword>
<evidence type="ECO:0000256" key="1">
    <source>
        <dbReference type="SAM" id="Phobius"/>
    </source>
</evidence>
<dbReference type="EMBL" id="CAMXCT010000041">
    <property type="protein sequence ID" value="CAI3972902.1"/>
    <property type="molecule type" value="Genomic_DNA"/>
</dbReference>
<feature type="transmembrane region" description="Helical" evidence="1">
    <location>
        <begin position="66"/>
        <end position="85"/>
    </location>
</feature>
<evidence type="ECO:0000256" key="2">
    <source>
        <dbReference type="SAM" id="SignalP"/>
    </source>
</evidence>
<sequence length="100" mass="10869">MASKLVLLPTLLLALAFVTLCAQSFVFGGRPVSTSSLRSTARAAVPEALELQTSMTTALEVSTPGWWANIVTVVVPCAILIILYLQSEKRKYEEKMGIKK</sequence>
<dbReference type="GO" id="GO:0019684">
    <property type="term" value="P:photosynthesis, light reaction"/>
    <property type="evidence" value="ECO:0007669"/>
    <property type="project" value="InterPro"/>
</dbReference>
<protein>
    <submittedName>
        <fullName evidence="3">Uncharacterized protein</fullName>
    </submittedName>
</protein>
<name>A0A9P1BGD8_9DINO</name>
<reference evidence="4 5" key="2">
    <citation type="submission" date="2024-05" db="EMBL/GenBank/DDBJ databases">
        <authorList>
            <person name="Chen Y."/>
            <person name="Shah S."/>
            <person name="Dougan E. K."/>
            <person name="Thang M."/>
            <person name="Chan C."/>
        </authorList>
    </citation>
    <scope>NUCLEOTIDE SEQUENCE [LARGE SCALE GENOMIC DNA]</scope>
</reference>
<proteinExistence type="predicted"/>
<dbReference type="EMBL" id="CAMXCT020000041">
    <property type="protein sequence ID" value="CAL1126277.1"/>
    <property type="molecule type" value="Genomic_DNA"/>
</dbReference>
<gene>
    <name evidence="3" type="ORF">C1SCF055_LOCUS1438</name>
</gene>
<dbReference type="AlphaFoldDB" id="A0A9P1BGD8"/>
<dbReference type="OrthoDB" id="10540406at2759"/>
<evidence type="ECO:0000313" key="4">
    <source>
        <dbReference type="EMBL" id="CAL4760214.1"/>
    </source>
</evidence>
<evidence type="ECO:0000313" key="3">
    <source>
        <dbReference type="EMBL" id="CAI3972902.1"/>
    </source>
</evidence>
<keyword evidence="1" id="KW-1133">Transmembrane helix</keyword>
<keyword evidence="1" id="KW-0472">Membrane</keyword>
<organism evidence="3">
    <name type="scientific">Cladocopium goreaui</name>
    <dbReference type="NCBI Taxonomy" id="2562237"/>
    <lineage>
        <taxon>Eukaryota</taxon>
        <taxon>Sar</taxon>
        <taxon>Alveolata</taxon>
        <taxon>Dinophyceae</taxon>
        <taxon>Suessiales</taxon>
        <taxon>Symbiodiniaceae</taxon>
        <taxon>Cladocopium</taxon>
    </lineage>
</organism>
<dbReference type="Proteomes" id="UP001152797">
    <property type="component" value="Unassembled WGS sequence"/>
</dbReference>
<comment type="caution">
    <text evidence="3">The sequence shown here is derived from an EMBL/GenBank/DDBJ whole genome shotgun (WGS) entry which is preliminary data.</text>
</comment>
<dbReference type="EMBL" id="CAMXCT030000041">
    <property type="protein sequence ID" value="CAL4760214.1"/>
    <property type="molecule type" value="Genomic_DNA"/>
</dbReference>
<feature type="signal peptide" evidence="2">
    <location>
        <begin position="1"/>
        <end position="21"/>
    </location>
</feature>
<keyword evidence="1" id="KW-0812">Transmembrane</keyword>